<dbReference type="FunFam" id="3.30.830.10:FF:000015">
    <property type="entry name" value="Putative zinc metalloprotease"/>
    <property type="match status" value="1"/>
</dbReference>
<dbReference type="InterPro" id="IPR007863">
    <property type="entry name" value="Peptidase_M16_C"/>
</dbReference>
<dbReference type="Pfam" id="PF05193">
    <property type="entry name" value="Peptidase_M16_C"/>
    <property type="match status" value="1"/>
</dbReference>
<feature type="domain" description="Peptidase M16 C-terminal" evidence="2">
    <location>
        <begin position="196"/>
        <end position="379"/>
    </location>
</feature>
<accession>A0AAV5QMP5</accession>
<dbReference type="RefSeq" id="XP_064853068.1">
    <property type="nucleotide sequence ID" value="XM_064996996.1"/>
</dbReference>
<dbReference type="PANTHER" id="PTHR43016:SF16">
    <property type="entry name" value="METALLOPROTEASE, PUTATIVE (AFU_ORTHOLOGUE AFUA_4G07610)-RELATED"/>
    <property type="match status" value="1"/>
</dbReference>
<evidence type="ECO:0000313" key="4">
    <source>
        <dbReference type="Proteomes" id="UP001360560"/>
    </source>
</evidence>
<evidence type="ECO:0000259" key="2">
    <source>
        <dbReference type="Pfam" id="PF05193"/>
    </source>
</evidence>
<evidence type="ECO:0000313" key="3">
    <source>
        <dbReference type="EMBL" id="GMM36072.1"/>
    </source>
</evidence>
<dbReference type="GeneID" id="90074047"/>
<feature type="domain" description="Peptidase M16 N-terminal" evidence="1">
    <location>
        <begin position="54"/>
        <end position="145"/>
    </location>
</feature>
<keyword evidence="4" id="KW-1185">Reference proteome</keyword>
<dbReference type="AlphaFoldDB" id="A0AAV5QMP5"/>
<dbReference type="Proteomes" id="UP001360560">
    <property type="component" value="Unassembled WGS sequence"/>
</dbReference>
<dbReference type="Pfam" id="PF00675">
    <property type="entry name" value="Peptidase_M16"/>
    <property type="match status" value="1"/>
</dbReference>
<sequence>MASGVNNFKLLDSFDVEYAPASVKKWKSERTGLQVVLIDQKSPMVCGYFAVATEVEDDSGTPHTLEHLVFMGSKKYPYKGLLDILGNIQFSGTNAWTATDRTVYTLETAGWEGFNNLLPVYLDHVLNPTLTDEGYYTEVYHVDSAAKDKGVVYSEMEGRVFASWSLLDLELNRTLFAPKSGYSSETGGLLESLRVLTNQQIRDFHKAMYRPDNLCVIVTGSADEKELLETMIKFDAELPTLSEKPNPRPFVESPDHFPLKESVVREIEFPDTDESSGSLTMGFIGPDYTDFVGTLAFQTILSYLTEDSAALLQNKLVEIEDPLASDVDYYVNEYIKMQACLYIDGIDTENLHKCEQKTRELIKSHYDNDEFDLKKVRATLESFKNKFVSGCEKNPDKIAEMAMCDFMYGDVHGSDLKVLKDLDDVNELSKWTREEWLKCYKQYFIESPVASILAKPSAKLYEAKNSDDEKRIADRVSELGDKGLENLKAKLQHAEEANGKPIPDTVLSQFTKPDIRNIDFISTYPVITSKPEFHKNESKELHAKVFNDLPKDFPLEMYFDQYKSNFISLKILFSSMAIPKHLLPYMLIFQEIFTMPMVLDDGTEIPYEAVVEGLKNDFVNHAFSSGISNGFEEIMNLSLQFKSENYNKAIEWIGKLFFNSVFDQLRVKVCIDKFLNSLPETKRDGDSMLSYLSNKHLTSDRSLNRAFNILDIESFYRDLSESVDTEKGFKKIQGDLEEIRNALFGDINNYRVLVLGGIQSDNPVSSWSPLVSKVSKFTKQEPKSGGLVAIPHVYENLSELGASLGKVSYVLATPGSESSYLYSVSKLEASYLDEDYPAISMVKGYLQIIEGPFWAGIRGSGLAYHISISTDVESRELLLNIFKATDVYAALKAAKKVVEDLANGVTKFEQSLVDGTVSSIVNSFASSESNLISSATVQYVDNELRLRGPDYKKYLFAKLKEVTVEDMIRITKKYFLPLFDVETSSVFAVVNPKNSSFVEDLEGEGYKVDYSVLEVGDYESDCGSDCDCESGCASDCESCDDNE</sequence>
<dbReference type="InterPro" id="IPR011249">
    <property type="entry name" value="Metalloenz_LuxS/M16"/>
</dbReference>
<dbReference type="SUPFAM" id="SSF63411">
    <property type="entry name" value="LuxS/MPP-like metallohydrolase"/>
    <property type="match status" value="4"/>
</dbReference>
<dbReference type="Gene3D" id="3.30.830.10">
    <property type="entry name" value="Metalloenzyme, LuxS/M16 peptidase-like"/>
    <property type="match status" value="4"/>
</dbReference>
<protein>
    <submittedName>
        <fullName evidence="3">Sdd3 protein</fullName>
    </submittedName>
</protein>
<dbReference type="GO" id="GO:0046872">
    <property type="term" value="F:metal ion binding"/>
    <property type="evidence" value="ECO:0007669"/>
    <property type="project" value="InterPro"/>
</dbReference>
<comment type="caution">
    <text evidence="3">The sequence shown here is derived from an EMBL/GenBank/DDBJ whole genome shotgun (WGS) entry which is preliminary data.</text>
</comment>
<proteinExistence type="predicted"/>
<dbReference type="FunFam" id="3.30.830.10:FF:000031">
    <property type="entry name" value="Putative zinc metalloprotease"/>
    <property type="match status" value="1"/>
</dbReference>
<dbReference type="PANTHER" id="PTHR43016">
    <property type="entry name" value="PRESEQUENCE PROTEASE"/>
    <property type="match status" value="1"/>
</dbReference>
<reference evidence="3 4" key="1">
    <citation type="journal article" date="2023" name="Elife">
        <title>Identification of key yeast species and microbe-microbe interactions impacting larval growth of Drosophila in the wild.</title>
        <authorList>
            <person name="Mure A."/>
            <person name="Sugiura Y."/>
            <person name="Maeda R."/>
            <person name="Honda K."/>
            <person name="Sakurai N."/>
            <person name="Takahashi Y."/>
            <person name="Watada M."/>
            <person name="Katoh T."/>
            <person name="Gotoh A."/>
            <person name="Gotoh Y."/>
            <person name="Taniguchi I."/>
            <person name="Nakamura K."/>
            <person name="Hayashi T."/>
            <person name="Katayama T."/>
            <person name="Uemura T."/>
            <person name="Hattori Y."/>
        </authorList>
    </citation>
    <scope>NUCLEOTIDE SEQUENCE [LARGE SCALE GENOMIC DNA]</scope>
    <source>
        <strain evidence="3 4">SC-9</strain>
    </source>
</reference>
<dbReference type="EMBL" id="BTFZ01000011">
    <property type="protein sequence ID" value="GMM36072.1"/>
    <property type="molecule type" value="Genomic_DNA"/>
</dbReference>
<name>A0AAV5QMP5_9ASCO</name>
<evidence type="ECO:0000259" key="1">
    <source>
        <dbReference type="Pfam" id="PF00675"/>
    </source>
</evidence>
<organism evidence="3 4">
    <name type="scientific">Saccharomycopsis crataegensis</name>
    <dbReference type="NCBI Taxonomy" id="43959"/>
    <lineage>
        <taxon>Eukaryota</taxon>
        <taxon>Fungi</taxon>
        <taxon>Dikarya</taxon>
        <taxon>Ascomycota</taxon>
        <taxon>Saccharomycotina</taxon>
        <taxon>Saccharomycetes</taxon>
        <taxon>Saccharomycopsidaceae</taxon>
        <taxon>Saccharomycopsis</taxon>
    </lineage>
</organism>
<gene>
    <name evidence="3" type="ORF">DASC09_033970</name>
</gene>
<dbReference type="InterPro" id="IPR011765">
    <property type="entry name" value="Pept_M16_N"/>
</dbReference>